<dbReference type="InterPro" id="IPR036289">
    <property type="entry name" value="YfhH"/>
</dbReference>
<dbReference type="AlphaFoldDB" id="A0A268NW46"/>
<proteinExistence type="predicted"/>
<name>A0A268NW46_SHOCL</name>
<dbReference type="SUPFAM" id="SSF101697">
    <property type="entry name" value="Hypothetical protein YfhH"/>
    <property type="match status" value="1"/>
</dbReference>
<protein>
    <submittedName>
        <fullName evidence="1">DUF1811 domain-containing protein</fullName>
    </submittedName>
</protein>
<dbReference type="Pfam" id="PF08838">
    <property type="entry name" value="DUF1811"/>
    <property type="match status" value="1"/>
</dbReference>
<sequence length="106" mass="12247">MEKRFSDMDEYELKLEIAMLNEKAKKAEQLGNSNEYAVYERRKILAQAYLMDPAEIEPGQVYHMTDGESFFEVSYLNGRFAWGYRTGERELVGVPISLLGDKKLAN</sequence>
<organism evidence="1 2">
    <name type="scientific">Shouchella clausii</name>
    <name type="common">Alkalihalobacillus clausii</name>
    <dbReference type="NCBI Taxonomy" id="79880"/>
    <lineage>
        <taxon>Bacteria</taxon>
        <taxon>Bacillati</taxon>
        <taxon>Bacillota</taxon>
        <taxon>Bacilli</taxon>
        <taxon>Bacillales</taxon>
        <taxon>Bacillaceae</taxon>
        <taxon>Shouchella</taxon>
    </lineage>
</organism>
<reference evidence="1 2" key="1">
    <citation type="submission" date="2017-07" db="EMBL/GenBank/DDBJ databases">
        <title>Isolation and whole genome analysis of endospore-forming bacteria from heroin.</title>
        <authorList>
            <person name="Kalinowski J."/>
            <person name="Ahrens B."/>
            <person name="Al-Dilaimi A."/>
            <person name="Winkler A."/>
            <person name="Wibberg D."/>
            <person name="Schleenbecker U."/>
            <person name="Ruckert C."/>
            <person name="Wolfel R."/>
            <person name="Grass G."/>
        </authorList>
    </citation>
    <scope>NUCLEOTIDE SEQUENCE [LARGE SCALE GENOMIC DNA]</scope>
    <source>
        <strain evidence="1 2">7539</strain>
    </source>
</reference>
<dbReference type="Gene3D" id="2.30.30.340">
    <property type="entry name" value="Hypothetical protein YfhH like domains"/>
    <property type="match status" value="1"/>
</dbReference>
<dbReference type="InterPro" id="IPR014938">
    <property type="entry name" value="YfhH-like"/>
</dbReference>
<evidence type="ECO:0000313" key="1">
    <source>
        <dbReference type="EMBL" id="PAE87469.1"/>
    </source>
</evidence>
<dbReference type="Proteomes" id="UP000216207">
    <property type="component" value="Unassembled WGS sequence"/>
</dbReference>
<dbReference type="OMA" id="NGIMNEY"/>
<accession>A0A268NW46</accession>
<dbReference type="Gene3D" id="1.10.287.880">
    <property type="entry name" value="Hypothetical protein YfhH domain"/>
    <property type="match status" value="1"/>
</dbReference>
<evidence type="ECO:0000313" key="2">
    <source>
        <dbReference type="Proteomes" id="UP000216207"/>
    </source>
</evidence>
<comment type="caution">
    <text evidence="1">The sequence shown here is derived from an EMBL/GenBank/DDBJ whole genome shotgun (WGS) entry which is preliminary data.</text>
</comment>
<dbReference type="EMBL" id="NPCC01000034">
    <property type="protein sequence ID" value="PAE87469.1"/>
    <property type="molecule type" value="Genomic_DNA"/>
</dbReference>
<dbReference type="RefSeq" id="WP_011246156.1">
    <property type="nucleotide sequence ID" value="NZ_BOQQ01000008.1"/>
</dbReference>
<gene>
    <name evidence="1" type="ORF">CHH72_18610</name>
</gene>